<feature type="compositionally biased region" description="Basic and acidic residues" evidence="1">
    <location>
        <begin position="1"/>
        <end position="10"/>
    </location>
</feature>
<sequence>MARPRDREGGQRPYFGTVKENKGLNVTPVNAAATDPAALPGLVPSPPEESEEDKDRDKDTDTDEATADNAEEEEAEAESGTDTDADTDTDASDDEDGDGDGDGDAADDDGPVFEAADRRGSVTVDSTGVRFQLDDTEAEFTWPEIGAVEYKTSRFGRRLVLSVHDSRGVCPAEVEAPDKATLKEWTTGLESALDAYFEETSP</sequence>
<evidence type="ECO:0000313" key="3">
    <source>
        <dbReference type="Proteomes" id="UP001500443"/>
    </source>
</evidence>
<name>A0ABN1ZRP6_9ACTN</name>
<reference evidence="2 3" key="1">
    <citation type="journal article" date="2019" name="Int. J. Syst. Evol. Microbiol.">
        <title>The Global Catalogue of Microorganisms (GCM) 10K type strain sequencing project: providing services to taxonomists for standard genome sequencing and annotation.</title>
        <authorList>
            <consortium name="The Broad Institute Genomics Platform"/>
            <consortium name="The Broad Institute Genome Sequencing Center for Infectious Disease"/>
            <person name="Wu L."/>
            <person name="Ma J."/>
        </authorList>
    </citation>
    <scope>NUCLEOTIDE SEQUENCE [LARGE SCALE GENOMIC DNA]</scope>
    <source>
        <strain evidence="2 3">JCM 15481</strain>
    </source>
</reference>
<keyword evidence="3" id="KW-1185">Reference proteome</keyword>
<organism evidence="2 3">
    <name type="scientific">Streptomyces synnematoformans</name>
    <dbReference type="NCBI Taxonomy" id="415721"/>
    <lineage>
        <taxon>Bacteria</taxon>
        <taxon>Bacillati</taxon>
        <taxon>Actinomycetota</taxon>
        <taxon>Actinomycetes</taxon>
        <taxon>Kitasatosporales</taxon>
        <taxon>Streptomycetaceae</taxon>
        <taxon>Streptomyces</taxon>
    </lineage>
</organism>
<comment type="caution">
    <text evidence="2">The sequence shown here is derived from an EMBL/GenBank/DDBJ whole genome shotgun (WGS) entry which is preliminary data.</text>
</comment>
<evidence type="ECO:0000313" key="2">
    <source>
        <dbReference type="EMBL" id="GAA1502927.1"/>
    </source>
</evidence>
<dbReference type="EMBL" id="BAAAPF010000339">
    <property type="protein sequence ID" value="GAA1502927.1"/>
    <property type="molecule type" value="Genomic_DNA"/>
</dbReference>
<feature type="region of interest" description="Disordered" evidence="1">
    <location>
        <begin position="1"/>
        <end position="121"/>
    </location>
</feature>
<evidence type="ECO:0000256" key="1">
    <source>
        <dbReference type="SAM" id="MobiDB-lite"/>
    </source>
</evidence>
<proteinExistence type="predicted"/>
<dbReference type="Proteomes" id="UP001500443">
    <property type="component" value="Unassembled WGS sequence"/>
</dbReference>
<gene>
    <name evidence="2" type="ORF">GCM10009802_59880</name>
</gene>
<accession>A0ABN1ZRP6</accession>
<protein>
    <submittedName>
        <fullName evidence="2">Uncharacterized protein</fullName>
    </submittedName>
</protein>
<feature type="compositionally biased region" description="Acidic residues" evidence="1">
    <location>
        <begin position="60"/>
        <end position="111"/>
    </location>
</feature>